<reference evidence="4 5" key="1">
    <citation type="journal article" date="2020" name="ISME J.">
        <title>Uncovering the hidden diversity of litter-decomposition mechanisms in mushroom-forming fungi.</title>
        <authorList>
            <person name="Floudas D."/>
            <person name="Bentzer J."/>
            <person name="Ahren D."/>
            <person name="Johansson T."/>
            <person name="Persson P."/>
            <person name="Tunlid A."/>
        </authorList>
    </citation>
    <scope>NUCLEOTIDE SEQUENCE [LARGE SCALE GENOMIC DNA]</scope>
    <source>
        <strain evidence="4 5">CBS 175.51</strain>
    </source>
</reference>
<dbReference type="InterPro" id="IPR024655">
    <property type="entry name" value="Asl1_glyco_hydro_catalytic"/>
</dbReference>
<evidence type="ECO:0000313" key="5">
    <source>
        <dbReference type="Proteomes" id="UP000541558"/>
    </source>
</evidence>
<dbReference type="GO" id="GO:0009277">
    <property type="term" value="C:fungal-type cell wall"/>
    <property type="evidence" value="ECO:0007669"/>
    <property type="project" value="TreeGrafter"/>
</dbReference>
<evidence type="ECO:0000256" key="2">
    <source>
        <dbReference type="SAM" id="SignalP"/>
    </source>
</evidence>
<dbReference type="PANTHER" id="PTHR34154">
    <property type="entry name" value="ALKALI-SENSITIVE LINKAGE PROTEIN 1"/>
    <property type="match status" value="1"/>
</dbReference>
<dbReference type="Pfam" id="PF11790">
    <property type="entry name" value="Glyco_hydro_cc"/>
    <property type="match status" value="1"/>
</dbReference>
<feature type="chain" id="PRO_5034254533" description="Asl1-like glycosyl hydrolase catalytic domain-containing protein" evidence="2">
    <location>
        <begin position="25"/>
        <end position="362"/>
    </location>
</feature>
<dbReference type="SUPFAM" id="SSF51445">
    <property type="entry name" value="(Trans)glycosidases"/>
    <property type="match status" value="1"/>
</dbReference>
<feature type="domain" description="Asl1-like glycosyl hydrolase catalytic" evidence="3">
    <location>
        <begin position="62"/>
        <end position="288"/>
    </location>
</feature>
<name>A0A8H5BZQ6_9AGAR</name>
<dbReference type="Gene3D" id="3.20.20.80">
    <property type="entry name" value="Glycosidases"/>
    <property type="match status" value="1"/>
</dbReference>
<protein>
    <recommendedName>
        <fullName evidence="3">Asl1-like glycosyl hydrolase catalytic domain-containing protein</fullName>
    </recommendedName>
</protein>
<keyword evidence="2" id="KW-0732">Signal</keyword>
<dbReference type="AlphaFoldDB" id="A0A8H5BZQ6"/>
<dbReference type="GO" id="GO:0071966">
    <property type="term" value="P:fungal-type cell wall polysaccharide metabolic process"/>
    <property type="evidence" value="ECO:0007669"/>
    <property type="project" value="TreeGrafter"/>
</dbReference>
<accession>A0A8H5BZQ6</accession>
<organism evidence="4 5">
    <name type="scientific">Ephemerocybe angulata</name>
    <dbReference type="NCBI Taxonomy" id="980116"/>
    <lineage>
        <taxon>Eukaryota</taxon>
        <taxon>Fungi</taxon>
        <taxon>Dikarya</taxon>
        <taxon>Basidiomycota</taxon>
        <taxon>Agaricomycotina</taxon>
        <taxon>Agaricomycetes</taxon>
        <taxon>Agaricomycetidae</taxon>
        <taxon>Agaricales</taxon>
        <taxon>Agaricineae</taxon>
        <taxon>Psathyrellaceae</taxon>
        <taxon>Ephemerocybe</taxon>
    </lineage>
</organism>
<gene>
    <name evidence="4" type="ORF">D9611_005142</name>
</gene>
<proteinExistence type="predicted"/>
<comment type="caution">
    <text evidence="4">The sequence shown here is derived from an EMBL/GenBank/DDBJ whole genome shotgun (WGS) entry which is preliminary data.</text>
</comment>
<evidence type="ECO:0000259" key="3">
    <source>
        <dbReference type="Pfam" id="PF11790"/>
    </source>
</evidence>
<sequence length="362" mass="39364">MPIIVSVAVALFYVLSVLSQLVSGKPSSTSSFTRTTSTKHGSTSTIPSPTATIARKNPKRGIAYASDVAGDVINANQTASVISWQYDWANLPPAYLATSNIKYIPMQWGAGSIDKLVDAVRAQGADTVLGYNEPDFSEESNIDPTEAARLWMQYIQPLKAYGVKLGAPAVTAAGTGRPWLQKFFAACSQCTIDFLPIHWYGSGTAGFYDYLWAIRAEHPNIPVWVTEYADTSDNATEVLTFMNDTMRYLDELEWVERYAWFGFFRPKTGIHYNLLKDDGGLNALGELYTGAKTVHTEIVSDAAFAEYQTVVGTDTAGQPLVTSWPVYEPSNGALRAASSALSYRTAFLGLSIISAVAIGGVW</sequence>
<keyword evidence="5" id="KW-1185">Reference proteome</keyword>
<feature type="compositionally biased region" description="Low complexity" evidence="1">
    <location>
        <begin position="27"/>
        <end position="52"/>
    </location>
</feature>
<dbReference type="InterPro" id="IPR017853">
    <property type="entry name" value="GH"/>
</dbReference>
<dbReference type="PANTHER" id="PTHR34154:SF3">
    <property type="entry name" value="ALKALI-SENSITIVE LINKAGE PROTEIN 1"/>
    <property type="match status" value="1"/>
</dbReference>
<dbReference type="Proteomes" id="UP000541558">
    <property type="component" value="Unassembled WGS sequence"/>
</dbReference>
<evidence type="ECO:0000313" key="4">
    <source>
        <dbReference type="EMBL" id="KAF5332540.1"/>
    </source>
</evidence>
<feature type="region of interest" description="Disordered" evidence="1">
    <location>
        <begin position="24"/>
        <end position="52"/>
    </location>
</feature>
<feature type="signal peptide" evidence="2">
    <location>
        <begin position="1"/>
        <end position="24"/>
    </location>
</feature>
<dbReference type="OrthoDB" id="43654at2759"/>
<dbReference type="EMBL" id="JAACJK010000110">
    <property type="protein sequence ID" value="KAF5332540.1"/>
    <property type="molecule type" value="Genomic_DNA"/>
</dbReference>
<evidence type="ECO:0000256" key="1">
    <source>
        <dbReference type="SAM" id="MobiDB-lite"/>
    </source>
</evidence>
<dbReference type="InterPro" id="IPR053183">
    <property type="entry name" value="ASL1"/>
</dbReference>